<feature type="region of interest" description="Disordered" evidence="1">
    <location>
        <begin position="1"/>
        <end position="21"/>
    </location>
</feature>
<dbReference type="Pfam" id="PF02310">
    <property type="entry name" value="B12-binding"/>
    <property type="match status" value="1"/>
</dbReference>
<dbReference type="RefSeq" id="WP_344667792.1">
    <property type="nucleotide sequence ID" value="NZ_BAAAQN010000028.1"/>
</dbReference>
<feature type="compositionally biased region" description="Low complexity" evidence="1">
    <location>
        <begin position="12"/>
        <end position="21"/>
    </location>
</feature>
<evidence type="ECO:0000259" key="2">
    <source>
        <dbReference type="PROSITE" id="PS51332"/>
    </source>
</evidence>
<dbReference type="EMBL" id="BAAAQN010000028">
    <property type="protein sequence ID" value="GAA2039536.1"/>
    <property type="molecule type" value="Genomic_DNA"/>
</dbReference>
<dbReference type="Gene3D" id="3.40.50.280">
    <property type="entry name" value="Cobalamin-binding domain"/>
    <property type="match status" value="1"/>
</dbReference>
<dbReference type="InterPro" id="IPR006158">
    <property type="entry name" value="Cobalamin-bd"/>
</dbReference>
<dbReference type="InterPro" id="IPR036724">
    <property type="entry name" value="Cobalamin-bd_sf"/>
</dbReference>
<evidence type="ECO:0000313" key="4">
    <source>
        <dbReference type="Proteomes" id="UP001500751"/>
    </source>
</evidence>
<name>A0ABP5G3C8_9ACTN</name>
<sequence length="172" mass="17368">MPSDLLTGAGPGPDAAAPSRSASASAIATTATTATATAIVTGTASDAHTWNLVFLQLLLEELGHEVANLGPCVPDAELVDACRRTAPSLVVVSSVNGHGVSDGLRVIRRLREQRGLDGTPIVIGGKLGISGADNARHADRLLAAGFDGVFDDAAGLSLFQSYVTALPAGRAS</sequence>
<dbReference type="SUPFAM" id="SSF52242">
    <property type="entry name" value="Cobalamin (vitamin B12)-binding domain"/>
    <property type="match status" value="1"/>
</dbReference>
<dbReference type="PROSITE" id="PS51332">
    <property type="entry name" value="B12_BINDING"/>
    <property type="match status" value="1"/>
</dbReference>
<organism evidence="3 4">
    <name type="scientific">Catenulispora yoronensis</name>
    <dbReference type="NCBI Taxonomy" id="450799"/>
    <lineage>
        <taxon>Bacteria</taxon>
        <taxon>Bacillati</taxon>
        <taxon>Actinomycetota</taxon>
        <taxon>Actinomycetes</taxon>
        <taxon>Catenulisporales</taxon>
        <taxon>Catenulisporaceae</taxon>
        <taxon>Catenulispora</taxon>
    </lineage>
</organism>
<proteinExistence type="predicted"/>
<dbReference type="Proteomes" id="UP001500751">
    <property type="component" value="Unassembled WGS sequence"/>
</dbReference>
<gene>
    <name evidence="3" type="ORF">GCM10009839_46910</name>
</gene>
<protein>
    <submittedName>
        <fullName evidence="3">Cobalamin B12-binding domain-containing protein</fullName>
    </submittedName>
</protein>
<evidence type="ECO:0000256" key="1">
    <source>
        <dbReference type="SAM" id="MobiDB-lite"/>
    </source>
</evidence>
<evidence type="ECO:0000313" key="3">
    <source>
        <dbReference type="EMBL" id="GAA2039536.1"/>
    </source>
</evidence>
<comment type="caution">
    <text evidence="3">The sequence shown here is derived from an EMBL/GenBank/DDBJ whole genome shotgun (WGS) entry which is preliminary data.</text>
</comment>
<accession>A0ABP5G3C8</accession>
<feature type="domain" description="B12-binding" evidence="2">
    <location>
        <begin position="35"/>
        <end position="172"/>
    </location>
</feature>
<reference evidence="4" key="1">
    <citation type="journal article" date="2019" name="Int. J. Syst. Evol. Microbiol.">
        <title>The Global Catalogue of Microorganisms (GCM) 10K type strain sequencing project: providing services to taxonomists for standard genome sequencing and annotation.</title>
        <authorList>
            <consortium name="The Broad Institute Genomics Platform"/>
            <consortium name="The Broad Institute Genome Sequencing Center for Infectious Disease"/>
            <person name="Wu L."/>
            <person name="Ma J."/>
        </authorList>
    </citation>
    <scope>NUCLEOTIDE SEQUENCE [LARGE SCALE GENOMIC DNA]</scope>
    <source>
        <strain evidence="4">JCM 16014</strain>
    </source>
</reference>
<keyword evidence="4" id="KW-1185">Reference proteome</keyword>